<organism evidence="1 2">
    <name type="scientific">Comamonas thiooxydans</name>
    <dbReference type="NCBI Taxonomy" id="363952"/>
    <lineage>
        <taxon>Bacteria</taxon>
        <taxon>Pseudomonadati</taxon>
        <taxon>Pseudomonadota</taxon>
        <taxon>Betaproteobacteria</taxon>
        <taxon>Burkholderiales</taxon>
        <taxon>Comamonadaceae</taxon>
        <taxon>Comamonas</taxon>
    </lineage>
</organism>
<reference evidence="1 2" key="1">
    <citation type="submission" date="2013-09" db="EMBL/GenBank/DDBJ databases">
        <title>High correlation between genotypes and phenotypes of environmental bacteria Comamonas testosteroni strains.</title>
        <authorList>
            <person name="Liu L."/>
            <person name="Zhu W."/>
            <person name="Xia X."/>
            <person name="Xu B."/>
            <person name="Luo M."/>
            <person name="Wang G."/>
        </authorList>
    </citation>
    <scope>NUCLEOTIDE SEQUENCE [LARGE SCALE GENOMIC DNA]</scope>
    <source>
        <strain evidence="1 2">DF2</strain>
    </source>
</reference>
<keyword evidence="2" id="KW-1185">Reference proteome</keyword>
<evidence type="ECO:0000313" key="2">
    <source>
        <dbReference type="Proteomes" id="UP000029549"/>
    </source>
</evidence>
<accession>A0A0E3BNA7</accession>
<dbReference type="AlphaFoldDB" id="A0A0E3BNA7"/>
<comment type="caution">
    <text evidence="1">The sequence shown here is derived from an EMBL/GenBank/DDBJ whole genome shotgun (WGS) entry which is preliminary data.</text>
</comment>
<dbReference type="EMBL" id="AWTP01000164">
    <property type="protein sequence ID" value="KGH03994.1"/>
    <property type="molecule type" value="Genomic_DNA"/>
</dbReference>
<protein>
    <submittedName>
        <fullName evidence="1">Uncharacterized protein</fullName>
    </submittedName>
</protein>
<dbReference type="Proteomes" id="UP000029549">
    <property type="component" value="Unassembled WGS sequence"/>
</dbReference>
<gene>
    <name evidence="1" type="ORF">P608_24890</name>
</gene>
<name>A0A0E3BNA7_9BURK</name>
<proteinExistence type="predicted"/>
<evidence type="ECO:0000313" key="1">
    <source>
        <dbReference type="EMBL" id="KGH03994.1"/>
    </source>
</evidence>
<sequence length="74" mass="8288">MLGAKLNIVGRLISVVLFNAGQAKDEAIVWVVEEAEQSMLGAILVFEMYHIIVIFDRAGFRAPPVEPRLRFEMA</sequence>